<keyword evidence="4" id="KW-1185">Reference proteome</keyword>
<protein>
    <submittedName>
        <fullName evidence="3">IS630 family transposase</fullName>
    </submittedName>
</protein>
<feature type="domain" description="Winged helix-turn helix" evidence="2">
    <location>
        <begin position="108"/>
        <end position="165"/>
    </location>
</feature>
<dbReference type="InterPro" id="IPR036397">
    <property type="entry name" value="RNaseH_sf"/>
</dbReference>
<dbReference type="Pfam" id="PF13551">
    <property type="entry name" value="HTH_29"/>
    <property type="match status" value="1"/>
</dbReference>
<reference evidence="3 4" key="1">
    <citation type="submission" date="2023-10" db="EMBL/GenBank/DDBJ databases">
        <title>Novel methanotroph of the genus Methylocapsa from a subarctic wetland.</title>
        <authorList>
            <person name="Belova S.E."/>
            <person name="Oshkin I.Y."/>
            <person name="Miroshnikov K."/>
            <person name="Dedysh S.N."/>
        </authorList>
    </citation>
    <scope>NUCLEOTIDE SEQUENCE [LARGE SCALE GENOMIC DNA]</scope>
    <source>
        <strain evidence="3 4">RX1</strain>
    </source>
</reference>
<gene>
    <name evidence="3" type="ORF">RZS28_07750</name>
</gene>
<evidence type="ECO:0000259" key="1">
    <source>
        <dbReference type="Pfam" id="PF13358"/>
    </source>
</evidence>
<dbReference type="InterPro" id="IPR047655">
    <property type="entry name" value="Transpos_IS630-like"/>
</dbReference>
<dbReference type="RefSeq" id="WP_407341073.1">
    <property type="nucleotide sequence ID" value="NZ_CP136862.1"/>
</dbReference>
<evidence type="ECO:0000259" key="2">
    <source>
        <dbReference type="Pfam" id="PF13592"/>
    </source>
</evidence>
<proteinExistence type="predicted"/>
<dbReference type="EMBL" id="CP136862">
    <property type="protein sequence ID" value="WOJ91483.1"/>
    <property type="molecule type" value="Genomic_DNA"/>
</dbReference>
<dbReference type="InterPro" id="IPR025959">
    <property type="entry name" value="Winged_HTH_dom"/>
</dbReference>
<dbReference type="InterPro" id="IPR009057">
    <property type="entry name" value="Homeodomain-like_sf"/>
</dbReference>
<dbReference type="Pfam" id="PF13358">
    <property type="entry name" value="DDE_3"/>
    <property type="match status" value="1"/>
</dbReference>
<dbReference type="SUPFAM" id="SSF46689">
    <property type="entry name" value="Homeodomain-like"/>
    <property type="match status" value="1"/>
</dbReference>
<feature type="domain" description="Tc1-like transposase DDE" evidence="1">
    <location>
        <begin position="185"/>
        <end position="323"/>
    </location>
</feature>
<dbReference type="NCBIfam" id="NF033545">
    <property type="entry name" value="transpos_IS630"/>
    <property type="match status" value="1"/>
</dbReference>
<organism evidence="3 4">
    <name type="scientific">Methylocapsa polymorpha</name>
    <dbReference type="NCBI Taxonomy" id="3080828"/>
    <lineage>
        <taxon>Bacteria</taxon>
        <taxon>Pseudomonadati</taxon>
        <taxon>Pseudomonadota</taxon>
        <taxon>Alphaproteobacteria</taxon>
        <taxon>Hyphomicrobiales</taxon>
        <taxon>Beijerinckiaceae</taxon>
        <taxon>Methylocapsa</taxon>
    </lineage>
</organism>
<dbReference type="Proteomes" id="UP001626536">
    <property type="component" value="Chromosome"/>
</dbReference>
<accession>A0ABZ0HW73</accession>
<evidence type="ECO:0000313" key="4">
    <source>
        <dbReference type="Proteomes" id="UP001626536"/>
    </source>
</evidence>
<sequence length="353" mass="39664">MAAPLPPRPDFDAVLLRRLARQSRDPDQTRRLLALAEIYEGGSRSDAARIGGVGLQIVRDWVLRFNAEGPGALMNRKALGAPSRLNDHQRQALRQIVEAGPIPAVHGVVRWRLIDLAQWLFEEFRVSISKQTLSRELRAMGFRKLSARPRHHAQDEETAAAFKKGFPAIVDEAAAQQACGKPIEIWWQDEARVGQKNKITRRWARRGTRPSAPRDQRTASAYIFGAICPAEGKGAGLVLPCCNSEAMALHLEEISLTVAPGAHAILILDQAGWHVSKKLPVPGNITLLPLPSKSPELNPVENIWQFMRDNWLSNRIFKSYDDILDHCCFAWNKLIDMPWKIMSIGTRDWAYRS</sequence>
<dbReference type="Gene3D" id="3.30.420.10">
    <property type="entry name" value="Ribonuclease H-like superfamily/Ribonuclease H"/>
    <property type="match status" value="1"/>
</dbReference>
<evidence type="ECO:0000313" key="3">
    <source>
        <dbReference type="EMBL" id="WOJ91483.1"/>
    </source>
</evidence>
<dbReference type="Pfam" id="PF13592">
    <property type="entry name" value="HTH_33"/>
    <property type="match status" value="1"/>
</dbReference>
<name>A0ABZ0HW73_9HYPH</name>
<dbReference type="InterPro" id="IPR038717">
    <property type="entry name" value="Tc1-like_DDE_dom"/>
</dbReference>